<organism evidence="2">
    <name type="scientific">Candidatus Heimdallarchaeum aukensis</name>
    <dbReference type="NCBI Taxonomy" id="2876573"/>
    <lineage>
        <taxon>Archaea</taxon>
        <taxon>Promethearchaeati</taxon>
        <taxon>Candidatus Heimdallarchaeota</taxon>
        <taxon>Candidatus Heimdallarchaeia (ex Rinke et al. 2021) (nom. nud.)</taxon>
        <taxon>Candidatus Heimdallarchaeales</taxon>
        <taxon>Candidatus Heimdallarchaeaceae</taxon>
        <taxon>Candidatus Heimdallarchaeum</taxon>
    </lineage>
</organism>
<dbReference type="AlphaFoldDB" id="A0A9Y1BKM4"/>
<evidence type="ECO:0000313" key="2">
    <source>
        <dbReference type="EMBL" id="UJG39994.1"/>
    </source>
</evidence>
<protein>
    <submittedName>
        <fullName evidence="2">Uncharacterized protein</fullName>
    </submittedName>
</protein>
<sequence length="90" mass="10844">MRRKEEKNVYTPSSVVCSVHKYIGDKELGVLWISIQLEGVKPDFYSFVSRTFIGKKFLLFFSAFINYFYDKYCKQQTKRRKEKDFFTSKK</sequence>
<feature type="transmembrane region" description="Helical" evidence="1">
    <location>
        <begin position="52"/>
        <end position="69"/>
    </location>
</feature>
<proteinExistence type="predicted"/>
<dbReference type="EMBL" id="CP084166">
    <property type="protein sequence ID" value="UJG39994.1"/>
    <property type="molecule type" value="Genomic_DNA"/>
</dbReference>
<evidence type="ECO:0000256" key="1">
    <source>
        <dbReference type="SAM" id="Phobius"/>
    </source>
</evidence>
<keyword evidence="1" id="KW-0472">Membrane</keyword>
<dbReference type="Proteomes" id="UP001201020">
    <property type="component" value="Chromosome"/>
</dbReference>
<reference evidence="2" key="1">
    <citation type="journal article" date="2022" name="Nat. Microbiol.">
        <title>Unique mobile elements and scalable gene flow at the prokaryote-eukaryote boundary revealed by circularized Asgard archaea genomes.</title>
        <authorList>
            <person name="Wu F."/>
            <person name="Speth D.R."/>
            <person name="Philosof A."/>
            <person name="Cremiere A."/>
            <person name="Narayanan A."/>
            <person name="Barco R.A."/>
            <person name="Connon S.A."/>
            <person name="Amend J.P."/>
            <person name="Antoshechkin I.A."/>
            <person name="Orphan V.J."/>
        </authorList>
    </citation>
    <scope>NUCLEOTIDE SEQUENCE</scope>
    <source>
        <strain evidence="2">PM71</strain>
    </source>
</reference>
<accession>A0A9Y1BKM4</accession>
<keyword evidence="1" id="KW-1133">Transmembrane helix</keyword>
<name>A0A9Y1BKM4_9ARCH</name>
<keyword evidence="1" id="KW-0812">Transmembrane</keyword>
<gene>
    <name evidence="2" type="ORF">K9W45_09075</name>
</gene>